<evidence type="ECO:0000313" key="3">
    <source>
        <dbReference type="Proteomes" id="UP000076715"/>
    </source>
</evidence>
<keyword evidence="3" id="KW-1185">Reference proteome</keyword>
<comment type="caution">
    <text evidence="2">The sequence shown here is derived from an EMBL/GenBank/DDBJ whole genome shotgun (WGS) entry which is preliminary data.</text>
</comment>
<reference evidence="2 3" key="1">
    <citation type="submission" date="2016-01" db="EMBL/GenBank/DDBJ databases">
        <title>The draft genome sequence of Aquimarina sp. RZW4-3-2.</title>
        <authorList>
            <person name="Wang Y."/>
        </authorList>
    </citation>
    <scope>NUCLEOTIDE SEQUENCE [LARGE SCALE GENOMIC DNA]</scope>
    <source>
        <strain evidence="2 3">RZW4-3-2</strain>
    </source>
</reference>
<protein>
    <recommendedName>
        <fullName evidence="4">DUF2809 domain-containing protein</fullName>
    </recommendedName>
</protein>
<keyword evidence="1" id="KW-1133">Transmembrane helix</keyword>
<evidence type="ECO:0008006" key="4">
    <source>
        <dbReference type="Google" id="ProtNLM"/>
    </source>
</evidence>
<evidence type="ECO:0000313" key="2">
    <source>
        <dbReference type="EMBL" id="KZS42180.1"/>
    </source>
</evidence>
<feature type="transmembrane region" description="Helical" evidence="1">
    <location>
        <begin position="89"/>
        <end position="116"/>
    </location>
</feature>
<dbReference type="AlphaFoldDB" id="A0A163C975"/>
<dbReference type="Pfam" id="PF10990">
    <property type="entry name" value="DUF2809"/>
    <property type="match status" value="1"/>
</dbReference>
<sequence length="131" mass="15563">MLRFHKKYFILTILVFLIEIIIAMYIDDAIIRPYFGDTLVVFLLYYGVKTFFNLPVLKTALFVLLFCYFVEIMQYFKVIYFLGLQESKLARIVIGSSFSWMDILAYTLGFLLIVWLENTSSFRKFLDVKND</sequence>
<keyword evidence="1" id="KW-0812">Transmembrane</keyword>
<dbReference type="STRING" id="1642818.AWE51_01685"/>
<dbReference type="EMBL" id="LQRT01000002">
    <property type="protein sequence ID" value="KZS42180.1"/>
    <property type="molecule type" value="Genomic_DNA"/>
</dbReference>
<organism evidence="2 3">
    <name type="scientific">Aquimarina aggregata</name>
    <dbReference type="NCBI Taxonomy" id="1642818"/>
    <lineage>
        <taxon>Bacteria</taxon>
        <taxon>Pseudomonadati</taxon>
        <taxon>Bacteroidota</taxon>
        <taxon>Flavobacteriia</taxon>
        <taxon>Flavobacteriales</taxon>
        <taxon>Flavobacteriaceae</taxon>
        <taxon>Aquimarina</taxon>
    </lineage>
</organism>
<keyword evidence="1" id="KW-0472">Membrane</keyword>
<dbReference type="InterPro" id="IPR021257">
    <property type="entry name" value="DUF2809"/>
</dbReference>
<feature type="transmembrane region" description="Helical" evidence="1">
    <location>
        <begin position="31"/>
        <end position="48"/>
    </location>
</feature>
<dbReference type="Proteomes" id="UP000076715">
    <property type="component" value="Unassembled WGS sequence"/>
</dbReference>
<feature type="transmembrane region" description="Helical" evidence="1">
    <location>
        <begin position="7"/>
        <end position="25"/>
    </location>
</feature>
<gene>
    <name evidence="2" type="ORF">AWE51_01685</name>
</gene>
<feature type="transmembrane region" description="Helical" evidence="1">
    <location>
        <begin position="60"/>
        <end position="83"/>
    </location>
</feature>
<name>A0A163C975_9FLAO</name>
<accession>A0A163C975</accession>
<evidence type="ECO:0000256" key="1">
    <source>
        <dbReference type="SAM" id="Phobius"/>
    </source>
</evidence>
<proteinExistence type="predicted"/>